<dbReference type="RefSeq" id="WP_090097038.1">
    <property type="nucleotide sequence ID" value="NZ_FNIX01000003.1"/>
</dbReference>
<protein>
    <recommendedName>
        <fullName evidence="3">Transposase</fullName>
    </recommendedName>
</protein>
<evidence type="ECO:0000313" key="2">
    <source>
        <dbReference type="Proteomes" id="UP000199691"/>
    </source>
</evidence>
<name>A0A1H0LI64_9PSEU</name>
<gene>
    <name evidence="1" type="ORF">SAMN05421507_103324</name>
</gene>
<dbReference type="OrthoDB" id="3698434at2"/>
<dbReference type="EMBL" id="FNIX01000003">
    <property type="protein sequence ID" value="SDO67711.1"/>
    <property type="molecule type" value="Genomic_DNA"/>
</dbReference>
<evidence type="ECO:0008006" key="3">
    <source>
        <dbReference type="Google" id="ProtNLM"/>
    </source>
</evidence>
<dbReference type="Proteomes" id="UP000199691">
    <property type="component" value="Unassembled WGS sequence"/>
</dbReference>
<proteinExistence type="predicted"/>
<dbReference type="STRING" id="641025.SAMN05421507_103324"/>
<sequence length="68" mass="7902">MDLTDPPLTDLPLTDLPLTDLPLTDDERAELARLRKENDFLRVQRDILLRVASDYAHDFEAVLRRDDP</sequence>
<evidence type="ECO:0000313" key="1">
    <source>
        <dbReference type="EMBL" id="SDO67711.1"/>
    </source>
</evidence>
<organism evidence="1 2">
    <name type="scientific">Lentzea jiangxiensis</name>
    <dbReference type="NCBI Taxonomy" id="641025"/>
    <lineage>
        <taxon>Bacteria</taxon>
        <taxon>Bacillati</taxon>
        <taxon>Actinomycetota</taxon>
        <taxon>Actinomycetes</taxon>
        <taxon>Pseudonocardiales</taxon>
        <taxon>Pseudonocardiaceae</taxon>
        <taxon>Lentzea</taxon>
    </lineage>
</organism>
<keyword evidence="2" id="KW-1185">Reference proteome</keyword>
<reference evidence="2" key="1">
    <citation type="submission" date="2016-10" db="EMBL/GenBank/DDBJ databases">
        <authorList>
            <person name="Varghese N."/>
            <person name="Submissions S."/>
        </authorList>
    </citation>
    <scope>NUCLEOTIDE SEQUENCE [LARGE SCALE GENOMIC DNA]</scope>
    <source>
        <strain evidence="2">CGMCC 4.6609</strain>
    </source>
</reference>
<accession>A0A1H0LI64</accession>
<dbReference type="AlphaFoldDB" id="A0A1H0LI64"/>